<protein>
    <submittedName>
        <fullName evidence="3">FAD-dependent oxidoreductase</fullName>
    </submittedName>
</protein>
<comment type="caution">
    <text evidence="3">The sequence shown here is derived from an EMBL/GenBank/DDBJ whole genome shotgun (WGS) entry which is preliminary data.</text>
</comment>
<dbReference type="InterPro" id="IPR036188">
    <property type="entry name" value="FAD/NAD-bd_sf"/>
</dbReference>
<dbReference type="Gene3D" id="3.30.9.100">
    <property type="match status" value="1"/>
</dbReference>
<comment type="similarity">
    <text evidence="1">Belongs to the flavin-dependent halogenase family. Bacterial tryptophan halogenase subfamily.</text>
</comment>
<dbReference type="PANTHER" id="PTHR43747">
    <property type="entry name" value="FAD-BINDING PROTEIN"/>
    <property type="match status" value="1"/>
</dbReference>
<proteinExistence type="inferred from homology"/>
<dbReference type="Pfam" id="PF01494">
    <property type="entry name" value="FAD_binding_3"/>
    <property type="match status" value="1"/>
</dbReference>
<dbReference type="PRINTS" id="PR00368">
    <property type="entry name" value="FADPNR"/>
</dbReference>
<dbReference type="Gene3D" id="3.50.50.60">
    <property type="entry name" value="FAD/NAD(P)-binding domain"/>
    <property type="match status" value="1"/>
</dbReference>
<organism evidence="3 4">
    <name type="scientific">Amycolatopsis heterodermiae</name>
    <dbReference type="NCBI Taxonomy" id="3110235"/>
    <lineage>
        <taxon>Bacteria</taxon>
        <taxon>Bacillati</taxon>
        <taxon>Actinomycetota</taxon>
        <taxon>Actinomycetes</taxon>
        <taxon>Pseudonocardiales</taxon>
        <taxon>Pseudonocardiaceae</taxon>
        <taxon>Amycolatopsis</taxon>
    </lineage>
</organism>
<sequence>MTSDVAVVGGGPAGAVAALELARRGARVTLFERSRFGELRMGETLPPAVNPLLRALGLWDRFAALEPVPSYQTASAWGGTEVAERSFVFSPHGHGWHTDRARFDRMLAEAAADAGAEVRTGTAVHGVRRVPDGFVVDAGEPVRAGAVVDATGRSARIARALGAHRESLDRLVCVARVFGLPDGTPPSDTFLEAVADGWWYVSPLPAGRRLVARFADSRRVAASRLTTDSGWSAALRGTEHTAALVTGAPLGGLRVVSAASRYLTPAAGPGWIAVGDAALAVDPLSSGGAAFAFETGSQVPAVLLDGAAARYRVFVESATAEYRAVRRRVYGWESRFGTEAFWHDRAS</sequence>
<dbReference type="RefSeq" id="WP_323327575.1">
    <property type="nucleotide sequence ID" value="NZ_JAYFSI010000002.1"/>
</dbReference>
<evidence type="ECO:0000313" key="3">
    <source>
        <dbReference type="EMBL" id="MEA5360968.1"/>
    </source>
</evidence>
<gene>
    <name evidence="3" type="ORF">VA596_15580</name>
</gene>
<keyword evidence="4" id="KW-1185">Reference proteome</keyword>
<dbReference type="InterPro" id="IPR002938">
    <property type="entry name" value="FAD-bd"/>
</dbReference>
<name>A0ABU5R411_9PSEU</name>
<dbReference type="SUPFAM" id="SSF51905">
    <property type="entry name" value="FAD/NAD(P)-binding domain"/>
    <property type="match status" value="1"/>
</dbReference>
<evidence type="ECO:0000256" key="1">
    <source>
        <dbReference type="ARBA" id="ARBA00038396"/>
    </source>
</evidence>
<dbReference type="InterPro" id="IPR050816">
    <property type="entry name" value="Flavin-dep_Halogenase_NPB"/>
</dbReference>
<evidence type="ECO:0000259" key="2">
    <source>
        <dbReference type="Pfam" id="PF01494"/>
    </source>
</evidence>
<feature type="domain" description="FAD-binding" evidence="2">
    <location>
        <begin position="3"/>
        <end position="285"/>
    </location>
</feature>
<dbReference type="EMBL" id="JAYFSI010000002">
    <property type="protein sequence ID" value="MEA5360968.1"/>
    <property type="molecule type" value="Genomic_DNA"/>
</dbReference>
<dbReference type="PRINTS" id="PR00411">
    <property type="entry name" value="PNDRDTASEI"/>
</dbReference>
<evidence type="ECO:0000313" key="4">
    <source>
        <dbReference type="Proteomes" id="UP001304298"/>
    </source>
</evidence>
<accession>A0ABU5R411</accession>
<dbReference type="PANTHER" id="PTHR43747:SF1">
    <property type="entry name" value="SLR1998 PROTEIN"/>
    <property type="match status" value="1"/>
</dbReference>
<dbReference type="Proteomes" id="UP001304298">
    <property type="component" value="Unassembled WGS sequence"/>
</dbReference>
<reference evidence="3 4" key="1">
    <citation type="submission" date="2023-12" db="EMBL/GenBank/DDBJ databases">
        <title>Amycolatopsis sp. V23-08.</title>
        <authorList>
            <person name="Somphong A."/>
        </authorList>
    </citation>
    <scope>NUCLEOTIDE SEQUENCE [LARGE SCALE GENOMIC DNA]</scope>
    <source>
        <strain evidence="3 4">V23-08</strain>
    </source>
</reference>